<dbReference type="InterPro" id="IPR026591">
    <property type="entry name" value="Sirtuin_cat_small_dom_sf"/>
</dbReference>
<dbReference type="SMR" id="Q5KA61"/>
<keyword evidence="14" id="KW-1185">Reference proteome</keyword>
<keyword evidence="4" id="KW-0808">Transferase</keyword>
<feature type="region of interest" description="Disordered" evidence="11">
    <location>
        <begin position="510"/>
        <end position="596"/>
    </location>
</feature>
<dbReference type="PANTHER" id="PTHR11085:SF9">
    <property type="entry name" value="NAD-DEPENDENT PROTEIN DEACETYLASE SIRTUIN-1"/>
    <property type="match status" value="1"/>
</dbReference>
<feature type="binding site" evidence="10">
    <location>
        <position position="306"/>
    </location>
    <ligand>
        <name>Zn(2+)</name>
        <dbReference type="ChEBI" id="CHEBI:29105"/>
    </ligand>
</feature>
<name>Q5KA61_CRYD1</name>
<proteinExistence type="inferred from homology"/>
<keyword evidence="5 10" id="KW-0479">Metal-binding</keyword>
<evidence type="ECO:0000256" key="3">
    <source>
        <dbReference type="ARBA" id="ARBA00006924"/>
    </source>
</evidence>
<dbReference type="EMBL" id="AE017350">
    <property type="protein sequence ID" value="AAW46056.1"/>
    <property type="molecule type" value="Genomic_DNA"/>
</dbReference>
<dbReference type="PANTHER" id="PTHR11085">
    <property type="entry name" value="NAD-DEPENDENT PROTEIN DEACYLASE SIRTUIN-5, MITOCHONDRIAL-RELATED"/>
    <property type="match status" value="1"/>
</dbReference>
<dbReference type="InParanoid" id="Q5KA61"/>
<keyword evidence="9" id="KW-0496">Mitochondrion</keyword>
<dbReference type="eggNOG" id="KOG2684">
    <property type="taxonomic scope" value="Eukaryota"/>
</dbReference>
<evidence type="ECO:0000256" key="10">
    <source>
        <dbReference type="PROSITE-ProRule" id="PRU00236"/>
    </source>
</evidence>
<evidence type="ECO:0000256" key="7">
    <source>
        <dbReference type="ARBA" id="ARBA00022946"/>
    </source>
</evidence>
<dbReference type="GO" id="GO:0005739">
    <property type="term" value="C:mitochondrion"/>
    <property type="evidence" value="ECO:0007669"/>
    <property type="project" value="UniProtKB-SubCell"/>
</dbReference>
<comment type="cofactor">
    <cofactor evidence="1">
        <name>Zn(2+)</name>
        <dbReference type="ChEBI" id="CHEBI:29105"/>
    </cofactor>
</comment>
<dbReference type="Pfam" id="PF02146">
    <property type="entry name" value="SIR2"/>
    <property type="match status" value="1"/>
</dbReference>
<dbReference type="STRING" id="214684.Q5KA61"/>
<evidence type="ECO:0000256" key="6">
    <source>
        <dbReference type="ARBA" id="ARBA00022833"/>
    </source>
</evidence>
<dbReference type="FunCoup" id="Q5KA61">
    <property type="interactions" value="227"/>
</dbReference>
<sequence>MSQPDLSQYSLSEEVPLPPAQEIRPGDTYQIDSEEYDSDQERDNLSDGEYDKLVEEAENGYTDEEMDQYTRQLKENGIVNFLRSYLTLTEDGEMRSLRKLLLGFGLVPPLSLRSPEIPDIQLLPFAKVALSRILRRRERLRDISSLDDAVSLLAKSKKIIVLSGAGISTSCGIPDFRSSTGLYAQLQEEGKYELDDPQQMFDIRYFREKPEVFYSFAKQIYPSNFVPSPCHRWIKMLEDRGVLLRNYTQNIDTLESLAGVERVLQCHGSFKTASCLRCKQRVPGRTIEPYIMSQQIPYCGTCREICAAEREARRAYREKLKKLKARTKGKGKADEWDDGDDDDDDESADEWGGGEPGIIKPDITFFGQALDSEFDECLFKDREEVDLLVVIGTSLKVAPVSEVLTHIPHSVPQIFINLTPVYHVQPDVSLLGDADSIVTYLSSRLGWPIPPPTVLPTPPSAVGEGKSEDTAPAGQKDEIKVERATHVVIPPEEAQWLTVDEERHFHLLRRKGDPAIQAETTVVPPVVPSSPKPEHSPQPRPQYTDDSAKQPSSPPPVPMHVGEAEEGYVSDEEDEADEPPRKRSKVVDSLLGNASW</sequence>
<feature type="compositionally biased region" description="Basic and acidic residues" evidence="11">
    <location>
        <begin position="39"/>
        <end position="49"/>
    </location>
</feature>
<feature type="domain" description="Deacetylase sirtuin-type" evidence="12">
    <location>
        <begin position="139"/>
        <end position="448"/>
    </location>
</feature>
<feature type="region of interest" description="Disordered" evidence="11">
    <location>
        <begin position="1"/>
        <end position="49"/>
    </location>
</feature>
<dbReference type="GO" id="GO:0046969">
    <property type="term" value="F:histone H3K9 deacetylase activity, NAD-dependent"/>
    <property type="evidence" value="ECO:0000318"/>
    <property type="project" value="GO_Central"/>
</dbReference>
<dbReference type="OMA" id="PTHEFIR"/>
<dbReference type="RefSeq" id="XP_567573.1">
    <property type="nucleotide sequence ID" value="XM_567573.1"/>
</dbReference>
<dbReference type="Gene3D" id="3.40.50.1220">
    <property type="entry name" value="TPP-binding domain"/>
    <property type="match status" value="1"/>
</dbReference>
<protein>
    <submittedName>
        <fullName evidence="13">Histone deacetylase, putative</fullName>
    </submittedName>
</protein>
<feature type="active site" description="Proton acceptor" evidence="10">
    <location>
        <position position="267"/>
    </location>
</feature>
<feature type="binding site" evidence="10">
    <location>
        <position position="302"/>
    </location>
    <ligand>
        <name>Zn(2+)</name>
        <dbReference type="ChEBI" id="CHEBI:29105"/>
    </ligand>
</feature>
<dbReference type="GO" id="GO:0003714">
    <property type="term" value="F:transcription corepressor activity"/>
    <property type="evidence" value="ECO:0000318"/>
    <property type="project" value="GO_Central"/>
</dbReference>
<dbReference type="InterPro" id="IPR026590">
    <property type="entry name" value="Ssirtuin_cat_dom"/>
</dbReference>
<evidence type="ECO:0000256" key="11">
    <source>
        <dbReference type="SAM" id="MobiDB-lite"/>
    </source>
</evidence>
<comment type="similarity">
    <text evidence="3">Belongs to the sirtuin family. Class I subfamily.</text>
</comment>
<dbReference type="GO" id="GO:0005634">
    <property type="term" value="C:nucleus"/>
    <property type="evidence" value="ECO:0000318"/>
    <property type="project" value="GO_Central"/>
</dbReference>
<feature type="binding site" evidence="10">
    <location>
        <position position="278"/>
    </location>
    <ligand>
        <name>Zn(2+)</name>
        <dbReference type="ChEBI" id="CHEBI:29105"/>
    </ligand>
</feature>
<dbReference type="GO" id="GO:0070403">
    <property type="term" value="F:NAD+ binding"/>
    <property type="evidence" value="ECO:0007669"/>
    <property type="project" value="InterPro"/>
</dbReference>
<feature type="binding site" evidence="10">
    <location>
        <position position="275"/>
    </location>
    <ligand>
        <name>Zn(2+)</name>
        <dbReference type="ChEBI" id="CHEBI:29105"/>
    </ligand>
</feature>
<feature type="compositionally biased region" description="Acidic residues" evidence="11">
    <location>
        <begin position="335"/>
        <end position="349"/>
    </location>
</feature>
<dbReference type="GO" id="GO:0000781">
    <property type="term" value="C:chromosome, telomeric region"/>
    <property type="evidence" value="ECO:0007669"/>
    <property type="project" value="GOC"/>
</dbReference>
<accession>Q5KA61</accession>
<dbReference type="VEuPathDB" id="FungiDB:CNJ02940"/>
<dbReference type="KEGG" id="cne:CNJ02940"/>
<dbReference type="GO" id="GO:0046872">
    <property type="term" value="F:metal ion binding"/>
    <property type="evidence" value="ECO:0007669"/>
    <property type="project" value="UniProtKB-KW"/>
</dbReference>
<dbReference type="GeneID" id="3254109"/>
<feature type="compositionally biased region" description="Polar residues" evidence="11">
    <location>
        <begin position="1"/>
        <end position="11"/>
    </location>
</feature>
<dbReference type="PaxDb" id="214684-Q5KA61"/>
<dbReference type="GO" id="GO:0046970">
    <property type="term" value="F:histone H4K16 deacetylase activity, NAD-dependent"/>
    <property type="evidence" value="ECO:0000318"/>
    <property type="project" value="GO_Central"/>
</dbReference>
<dbReference type="PROSITE" id="PS50305">
    <property type="entry name" value="SIRTUIN"/>
    <property type="match status" value="1"/>
</dbReference>
<dbReference type="InterPro" id="IPR029035">
    <property type="entry name" value="DHS-like_NAD/FAD-binding_dom"/>
</dbReference>
<dbReference type="InterPro" id="IPR050134">
    <property type="entry name" value="NAD-dep_sirtuin_deacylases"/>
</dbReference>
<evidence type="ECO:0000256" key="5">
    <source>
        <dbReference type="ARBA" id="ARBA00022723"/>
    </source>
</evidence>
<evidence type="ECO:0000313" key="14">
    <source>
        <dbReference type="Proteomes" id="UP000002149"/>
    </source>
</evidence>
<dbReference type="HOGENOM" id="CLU_023643_5_2_1"/>
<dbReference type="InterPro" id="IPR003000">
    <property type="entry name" value="Sirtuin"/>
</dbReference>
<dbReference type="GO" id="GO:0006974">
    <property type="term" value="P:DNA damage response"/>
    <property type="evidence" value="ECO:0000318"/>
    <property type="project" value="GO_Central"/>
</dbReference>
<evidence type="ECO:0000313" key="13">
    <source>
        <dbReference type="EMBL" id="AAW46056.1"/>
    </source>
</evidence>
<dbReference type="GO" id="GO:0031509">
    <property type="term" value="P:subtelomeric heterochromatin formation"/>
    <property type="evidence" value="ECO:0000318"/>
    <property type="project" value="GO_Central"/>
</dbReference>
<dbReference type="GO" id="GO:0032041">
    <property type="term" value="F:histone H3K14 deacetylase activity, NAD-dependent"/>
    <property type="evidence" value="ECO:0000318"/>
    <property type="project" value="GO_Central"/>
</dbReference>
<evidence type="ECO:0000256" key="2">
    <source>
        <dbReference type="ARBA" id="ARBA00004173"/>
    </source>
</evidence>
<dbReference type="AlphaFoldDB" id="Q5KA61"/>
<keyword evidence="7" id="KW-0809">Transit peptide</keyword>
<evidence type="ECO:0000256" key="8">
    <source>
        <dbReference type="ARBA" id="ARBA00023027"/>
    </source>
</evidence>
<dbReference type="SUPFAM" id="SSF52467">
    <property type="entry name" value="DHS-like NAD/FAD-binding domain"/>
    <property type="match status" value="1"/>
</dbReference>
<keyword evidence="8" id="KW-0520">NAD</keyword>
<evidence type="ECO:0000256" key="4">
    <source>
        <dbReference type="ARBA" id="ARBA00022679"/>
    </source>
</evidence>
<dbReference type="Proteomes" id="UP000002149">
    <property type="component" value="Chromosome 10"/>
</dbReference>
<organism evidence="13 14">
    <name type="scientific">Cryptococcus deneoformans (strain JEC21 / ATCC MYA-565)</name>
    <name type="common">Cryptococcus neoformans var. neoformans serotype D</name>
    <dbReference type="NCBI Taxonomy" id="214684"/>
    <lineage>
        <taxon>Eukaryota</taxon>
        <taxon>Fungi</taxon>
        <taxon>Dikarya</taxon>
        <taxon>Basidiomycota</taxon>
        <taxon>Agaricomycotina</taxon>
        <taxon>Tremellomycetes</taxon>
        <taxon>Tremellales</taxon>
        <taxon>Cryptococcaceae</taxon>
        <taxon>Cryptococcus</taxon>
        <taxon>Cryptococcus neoformans species complex</taxon>
    </lineage>
</organism>
<evidence type="ECO:0000256" key="1">
    <source>
        <dbReference type="ARBA" id="ARBA00001947"/>
    </source>
</evidence>
<dbReference type="Gene3D" id="3.30.1600.10">
    <property type="entry name" value="SIR2/SIRT2 'Small Domain"/>
    <property type="match status" value="1"/>
</dbReference>
<evidence type="ECO:0000256" key="9">
    <source>
        <dbReference type="ARBA" id="ARBA00023128"/>
    </source>
</evidence>
<feature type="compositionally biased region" description="Basic and acidic residues" evidence="11">
    <location>
        <begin position="465"/>
        <end position="482"/>
    </location>
</feature>
<feature type="region of interest" description="Disordered" evidence="11">
    <location>
        <begin position="330"/>
        <end position="356"/>
    </location>
</feature>
<feature type="compositionally biased region" description="Acidic residues" evidence="11">
    <location>
        <begin position="564"/>
        <end position="577"/>
    </location>
</feature>
<feature type="region of interest" description="Disordered" evidence="11">
    <location>
        <begin position="456"/>
        <end position="482"/>
    </location>
</feature>
<keyword evidence="6 10" id="KW-0862">Zinc</keyword>
<dbReference type="OrthoDB" id="420264at2759"/>
<reference evidence="13 14" key="1">
    <citation type="journal article" date="2005" name="Science">
        <title>The genome of the basidiomycetous yeast and human pathogen Cryptococcus neoformans.</title>
        <authorList>
            <person name="Loftus B.J."/>
            <person name="Fung E."/>
            <person name="Roncaglia P."/>
            <person name="Rowley D."/>
            <person name="Amedeo P."/>
            <person name="Bruno D."/>
            <person name="Vamathevan J."/>
            <person name="Miranda M."/>
            <person name="Anderson I.J."/>
            <person name="Fraser J.A."/>
            <person name="Allen J.E."/>
            <person name="Bosdet I.E."/>
            <person name="Brent M.R."/>
            <person name="Chiu R."/>
            <person name="Doering T.L."/>
            <person name="Donlin M.J."/>
            <person name="D'Souza C.A."/>
            <person name="Fox D.S."/>
            <person name="Grinberg V."/>
            <person name="Fu J."/>
            <person name="Fukushima M."/>
            <person name="Haas B.J."/>
            <person name="Huang J.C."/>
            <person name="Janbon G."/>
            <person name="Jones S.J."/>
            <person name="Koo H.L."/>
            <person name="Krzywinski M.I."/>
            <person name="Kwon-Chung J.K."/>
            <person name="Lengeler K.B."/>
            <person name="Maiti R."/>
            <person name="Marra M.A."/>
            <person name="Marra R.E."/>
            <person name="Mathewson C.A."/>
            <person name="Mitchell T.G."/>
            <person name="Pertea M."/>
            <person name="Riggs F.R."/>
            <person name="Salzberg S.L."/>
            <person name="Schein J.E."/>
            <person name="Shvartsbeyn A."/>
            <person name="Shin H."/>
            <person name="Shumway M."/>
            <person name="Specht C.A."/>
            <person name="Suh B.B."/>
            <person name="Tenney A."/>
            <person name="Utterback T.R."/>
            <person name="Wickes B.L."/>
            <person name="Wortman J.R."/>
            <person name="Wye N.H."/>
            <person name="Kronstad J.W."/>
            <person name="Lodge J.K."/>
            <person name="Heitman J."/>
            <person name="Davis R.W."/>
            <person name="Fraser C.M."/>
            <person name="Hyman R.W."/>
        </authorList>
    </citation>
    <scope>NUCLEOTIDE SEQUENCE [LARGE SCALE GENOMIC DNA]</scope>
    <source>
        <strain evidence="14">JEC21 / ATCC MYA-565</strain>
    </source>
</reference>
<comment type="subcellular location">
    <subcellularLocation>
        <location evidence="2">Mitochondrion</location>
    </subcellularLocation>
</comment>
<accession>Q55LC6</accession>
<evidence type="ECO:0000259" key="12">
    <source>
        <dbReference type="PROSITE" id="PS50305"/>
    </source>
</evidence>
<gene>
    <name evidence="13" type="ordered locus">CNJ02940</name>
</gene>